<name>A0A927MBK2_9ACTN</name>
<evidence type="ECO:0000313" key="3">
    <source>
        <dbReference type="Proteomes" id="UP000649753"/>
    </source>
</evidence>
<keyword evidence="1" id="KW-0472">Membrane</keyword>
<gene>
    <name evidence="2" type="ORF">H4W31_006330</name>
</gene>
<proteinExistence type="predicted"/>
<evidence type="ECO:0000313" key="2">
    <source>
        <dbReference type="EMBL" id="MBE1490692.1"/>
    </source>
</evidence>
<dbReference type="Proteomes" id="UP000649753">
    <property type="component" value="Unassembled WGS sequence"/>
</dbReference>
<dbReference type="AlphaFoldDB" id="A0A927MBK2"/>
<protein>
    <submittedName>
        <fullName evidence="2">Uncharacterized protein</fullName>
    </submittedName>
</protein>
<keyword evidence="1" id="KW-0812">Transmembrane</keyword>
<keyword evidence="1" id="KW-1133">Transmembrane helix</keyword>
<comment type="caution">
    <text evidence="2">The sequence shown here is derived from an EMBL/GenBank/DDBJ whole genome shotgun (WGS) entry which is preliminary data.</text>
</comment>
<feature type="transmembrane region" description="Helical" evidence="1">
    <location>
        <begin position="83"/>
        <end position="100"/>
    </location>
</feature>
<dbReference type="RefSeq" id="WP_192769932.1">
    <property type="nucleotide sequence ID" value="NZ_JADBEB010000001.1"/>
</dbReference>
<feature type="transmembrane region" description="Helical" evidence="1">
    <location>
        <begin position="12"/>
        <end position="31"/>
    </location>
</feature>
<reference evidence="2" key="1">
    <citation type="submission" date="2020-10" db="EMBL/GenBank/DDBJ databases">
        <title>Sequencing the genomes of 1000 actinobacteria strains.</title>
        <authorList>
            <person name="Klenk H.-P."/>
        </authorList>
    </citation>
    <scope>NUCLEOTIDE SEQUENCE</scope>
    <source>
        <strain evidence="2">DSM 46832</strain>
    </source>
</reference>
<sequence length="105" mass="11025">MLRVGGRASCWVLVVGGAVLTVGAWAAYWWLAVPRHEICAMTLPAPAGCGSGRVPVAALWSVVTLGLYGVVLLSAVRAPRRRWGSVAVLGLIIGAVWGYFSVLHA</sequence>
<keyword evidence="3" id="KW-1185">Reference proteome</keyword>
<accession>A0A927MBK2</accession>
<organism evidence="2 3">
    <name type="scientific">Plantactinospora soyae</name>
    <dbReference type="NCBI Taxonomy" id="1544732"/>
    <lineage>
        <taxon>Bacteria</taxon>
        <taxon>Bacillati</taxon>
        <taxon>Actinomycetota</taxon>
        <taxon>Actinomycetes</taxon>
        <taxon>Micromonosporales</taxon>
        <taxon>Micromonosporaceae</taxon>
        <taxon>Plantactinospora</taxon>
    </lineage>
</organism>
<feature type="transmembrane region" description="Helical" evidence="1">
    <location>
        <begin position="57"/>
        <end position="76"/>
    </location>
</feature>
<evidence type="ECO:0000256" key="1">
    <source>
        <dbReference type="SAM" id="Phobius"/>
    </source>
</evidence>
<dbReference type="EMBL" id="JADBEB010000001">
    <property type="protein sequence ID" value="MBE1490692.1"/>
    <property type="molecule type" value="Genomic_DNA"/>
</dbReference>